<dbReference type="InterPro" id="IPR017943">
    <property type="entry name" value="Bactericidal_perm-incr_a/b_dom"/>
</dbReference>
<dbReference type="EMBL" id="MDYQ01000044">
    <property type="protein sequence ID" value="PRP85487.1"/>
    <property type="molecule type" value="Genomic_DNA"/>
</dbReference>
<dbReference type="GO" id="GO:0005615">
    <property type="term" value="C:extracellular space"/>
    <property type="evidence" value="ECO:0007669"/>
    <property type="project" value="TreeGrafter"/>
</dbReference>
<comment type="caution">
    <text evidence="6">The sequence shown here is derived from an EMBL/GenBank/DDBJ whole genome shotgun (WGS) entry which is preliminary data.</text>
</comment>
<dbReference type="InterPro" id="IPR032942">
    <property type="entry name" value="BPI/LBP/Plunc"/>
</dbReference>
<evidence type="ECO:0000313" key="7">
    <source>
        <dbReference type="Proteomes" id="UP000241769"/>
    </source>
</evidence>
<dbReference type="InterPro" id="IPR003609">
    <property type="entry name" value="Pan_app"/>
</dbReference>
<dbReference type="InterPro" id="IPR000177">
    <property type="entry name" value="Apple"/>
</dbReference>
<dbReference type="InParanoid" id="A0A2P6NNF7"/>
<dbReference type="InterPro" id="IPR001124">
    <property type="entry name" value="Lipid-bd_serum_glycop_C"/>
</dbReference>
<dbReference type="SUPFAM" id="SSF55394">
    <property type="entry name" value="Bactericidal permeability-increasing protein, BPI"/>
    <property type="match status" value="2"/>
</dbReference>
<keyword evidence="3" id="KW-1015">Disulfide bond</keyword>
<dbReference type="SMART" id="SM00329">
    <property type="entry name" value="BPI2"/>
    <property type="match status" value="1"/>
</dbReference>
<name>A0A2P6NNF7_9EUKA</name>
<dbReference type="PROSITE" id="PS50948">
    <property type="entry name" value="PAN"/>
    <property type="match status" value="3"/>
</dbReference>
<keyword evidence="4" id="KW-0732">Signal</keyword>
<organism evidence="6 7">
    <name type="scientific">Planoprotostelium fungivorum</name>
    <dbReference type="NCBI Taxonomy" id="1890364"/>
    <lineage>
        <taxon>Eukaryota</taxon>
        <taxon>Amoebozoa</taxon>
        <taxon>Evosea</taxon>
        <taxon>Variosea</taxon>
        <taxon>Cavosteliida</taxon>
        <taxon>Cavosteliaceae</taxon>
        <taxon>Planoprotostelium</taxon>
    </lineage>
</organism>
<reference evidence="6 7" key="1">
    <citation type="journal article" date="2018" name="Genome Biol. Evol.">
        <title>Multiple Roots of Fruiting Body Formation in Amoebozoa.</title>
        <authorList>
            <person name="Hillmann F."/>
            <person name="Forbes G."/>
            <person name="Novohradska S."/>
            <person name="Ferling I."/>
            <person name="Riege K."/>
            <person name="Groth M."/>
            <person name="Westermann M."/>
            <person name="Marz M."/>
            <person name="Spaller T."/>
            <person name="Winckler T."/>
            <person name="Schaap P."/>
            <person name="Glockner G."/>
        </authorList>
    </citation>
    <scope>NUCLEOTIDE SEQUENCE [LARGE SCALE GENOMIC DNA]</scope>
    <source>
        <strain evidence="6 7">Jena</strain>
    </source>
</reference>
<sequence>MRVSCVILEATIRMKRFFTVFFLLVICRLSESRTTCFSHEPIRPLIDAPRVPGFIGEIHQKGLDYFKEVGMAILEQKVGSIQIPDVSGDTSVPVLGSTYYEVHGVQIQSVRFGPSSVKIKEDSGVERISVEVNLHWHYRQNHVFHIQGTGTAYIHVTLDVALSLQFYMNQDHLQVESIPATVNIEGLDIHVDGKGAWLYNLVADMIKNTVRGKIVDGVQQAFPTSITKAIDTALMNVRPHGASMPIRQNLTSSLLFDIGLVKSPKFSSDSIIIYGAGDSYDRFDITTCPAETCPHTEIPNPSETPRMARFFLTDFVPNSLSYAAMQAGMMKYVITQELLPPHFPFKLSTELLAAFFPKLHLVFPLAEVHLELTMRYPPHVKFSEKNGVDVDIPATLAVMVKNDTTYIEACTIEMEVMADAMVQLGEWQVYGQLSKLDAKVTVVHSIIGTVDVEPVQYLLNLALPLAKGAANTALNVGVTLPYVEGFNLSGSDISYHDGYVSVAVDVRYVQFGRFGPIELRDRPGKDLDETPTTATSPQDCQTKCFGRKQCVAWGYDNCGDGCWLKGDVPAVVESDCKMSGVITAQRDWTGAYGPIEWTDRVGNDMDNMPVTARDPLECQKLCHDTPNCDTWAHDPCVNDCWLKRGQPSTRDATCRVSGLITSAKSGRYGDIEMTDGRGQDMPNMPIQADDAQVCQARCYGTVECTSWAFDVCGRGCWLKTGAYEVIPGVACRASGAIAVRNTNGQYGPIDWANRGGTNMPNMPTTANDAQECQKKCYDDNECSAWAYDICGNRCWLKTDQPEAYKDDSCLVSGIITATRHGRYGDIEMTDGRGQDMPNMPIHYGTDLPHMPTQADDIQECQAKCYGTVECTTWAFDVCGHGCWLKTGAYEIIPGVACRASGAIAVRNTNGQYGPIDWANRGGTNMPNMPTTAGDAQECQKKCYDENECSAWAYDICGNRCWLKTDQPEAYKDDNCLVSGIITATRHGRYGDIEMTDGRGEDMPNMPIQCDHPQECQARCYGTLECKSWAFDICGHGCWLKSGEYEAISPMAGCRASGALTAARDTHGPYGPIDWSDRRGTNMPNMPVPATDARDCQKKCFDNTDCSSWGYDICGDNCWLKTDQGEPHDDNCRLSGLITSTRYGRYGQFEMTDGRGQDMPNMPIQCDHPQECQARCYGTPECTSWAFDICGHGCWLKTGEYEAISPVVGCRSSGAMATRTTTGPYGPIDWADRSGSDLPGMPITVGDVNECQEKCYEEVDCTTWAYDLCNYGCYLKNGTPNTNVNNCKVSGILQR</sequence>
<protein>
    <submittedName>
        <fullName evidence="6">Bactericidal permeability-increasing protein-like</fullName>
    </submittedName>
</protein>
<feature type="signal peptide" evidence="4">
    <location>
        <begin position="1"/>
        <end position="32"/>
    </location>
</feature>
<dbReference type="Gene3D" id="3.50.4.10">
    <property type="entry name" value="Hepatocyte Growth Factor"/>
    <property type="match status" value="10"/>
</dbReference>
<accession>A0A2P6NNF7</accession>
<dbReference type="InterPro" id="IPR017942">
    <property type="entry name" value="Lipid-bd_serum_glycop_N"/>
</dbReference>
<dbReference type="GO" id="GO:0006508">
    <property type="term" value="P:proteolysis"/>
    <property type="evidence" value="ECO:0007669"/>
    <property type="project" value="InterPro"/>
</dbReference>
<keyword evidence="7" id="KW-1185">Reference proteome</keyword>
<dbReference type="PANTHER" id="PTHR10504:SF131">
    <property type="entry name" value="BPI2 DOMAIN-CONTAINING PROTEIN"/>
    <property type="match status" value="1"/>
</dbReference>
<proteinExistence type="inferred from homology"/>
<dbReference type="Pfam" id="PF02886">
    <property type="entry name" value="LBP_BPI_CETP_C"/>
    <property type="match status" value="1"/>
</dbReference>
<dbReference type="Proteomes" id="UP000241769">
    <property type="component" value="Unassembled WGS sequence"/>
</dbReference>
<evidence type="ECO:0000256" key="3">
    <source>
        <dbReference type="ARBA" id="ARBA00023157"/>
    </source>
</evidence>
<gene>
    <name evidence="6" type="ORF">PROFUN_06856</name>
</gene>
<evidence type="ECO:0000256" key="4">
    <source>
        <dbReference type="SAM" id="SignalP"/>
    </source>
</evidence>
<feature type="domain" description="Apple" evidence="5">
    <location>
        <begin position="897"/>
        <end position="975"/>
    </location>
</feature>
<feature type="chain" id="PRO_5015200399" evidence="4">
    <location>
        <begin position="33"/>
        <end position="1294"/>
    </location>
</feature>
<dbReference type="Pfam" id="PF14295">
    <property type="entry name" value="PAN_4"/>
    <property type="match status" value="10"/>
</dbReference>
<dbReference type="PANTHER" id="PTHR10504">
    <property type="entry name" value="BACTERICIDAL PERMEABILITY-INCREASING BPI PROTEIN-RELATED"/>
    <property type="match status" value="1"/>
</dbReference>
<feature type="domain" description="Apple" evidence="5">
    <location>
        <begin position="1209"/>
        <end position="1294"/>
    </location>
</feature>
<dbReference type="Gene3D" id="3.15.20.10">
    <property type="entry name" value="Bactericidal permeability-increasing protein, domain 2"/>
    <property type="match status" value="1"/>
</dbReference>
<comment type="similarity">
    <text evidence="1">Belongs to the BPI/LBP/Plunc superfamily. BPI/LBP family.</text>
</comment>
<dbReference type="Gene3D" id="3.15.10.10">
    <property type="entry name" value="Bactericidal permeability-increasing protein, domain 1"/>
    <property type="match status" value="1"/>
</dbReference>
<evidence type="ECO:0000256" key="1">
    <source>
        <dbReference type="ARBA" id="ARBA00007292"/>
    </source>
</evidence>
<dbReference type="OrthoDB" id="10255543at2759"/>
<evidence type="ECO:0000259" key="5">
    <source>
        <dbReference type="PROSITE" id="PS50948"/>
    </source>
</evidence>
<dbReference type="SMART" id="SM00223">
    <property type="entry name" value="APPLE"/>
    <property type="match status" value="7"/>
</dbReference>
<dbReference type="GO" id="GO:0008289">
    <property type="term" value="F:lipid binding"/>
    <property type="evidence" value="ECO:0007669"/>
    <property type="project" value="InterPro"/>
</dbReference>
<keyword evidence="2" id="KW-0677">Repeat</keyword>
<dbReference type="SMART" id="SM00473">
    <property type="entry name" value="PAN_AP"/>
    <property type="match status" value="7"/>
</dbReference>
<evidence type="ECO:0000256" key="2">
    <source>
        <dbReference type="ARBA" id="ARBA00022737"/>
    </source>
</evidence>
<feature type="domain" description="Apple" evidence="5">
    <location>
        <begin position="731"/>
        <end position="809"/>
    </location>
</feature>
<evidence type="ECO:0000313" key="6">
    <source>
        <dbReference type="EMBL" id="PRP85487.1"/>
    </source>
</evidence>
<dbReference type="Pfam" id="PF01273">
    <property type="entry name" value="LBP_BPI_CETP"/>
    <property type="match status" value="1"/>
</dbReference>